<dbReference type="SUPFAM" id="SSF51695">
    <property type="entry name" value="PLC-like phosphodiesterases"/>
    <property type="match status" value="1"/>
</dbReference>
<comment type="caution">
    <text evidence="2">The sequence shown here is derived from an EMBL/GenBank/DDBJ whole genome shotgun (WGS) entry which is preliminary data.</text>
</comment>
<dbReference type="CDD" id="cd08561">
    <property type="entry name" value="GDPD_cytoplasmic_ScUgpQ2_like"/>
    <property type="match status" value="1"/>
</dbReference>
<proteinExistence type="predicted"/>
<evidence type="ECO:0000259" key="1">
    <source>
        <dbReference type="PROSITE" id="PS51704"/>
    </source>
</evidence>
<dbReference type="PROSITE" id="PS51704">
    <property type="entry name" value="GP_PDE"/>
    <property type="match status" value="1"/>
</dbReference>
<dbReference type="PANTHER" id="PTHR43805:SF1">
    <property type="entry name" value="GP-PDE DOMAIN-CONTAINING PROTEIN"/>
    <property type="match status" value="1"/>
</dbReference>
<dbReference type="Pfam" id="PF03009">
    <property type="entry name" value="GDPD"/>
    <property type="match status" value="1"/>
</dbReference>
<dbReference type="RefSeq" id="WP_310538185.1">
    <property type="nucleotide sequence ID" value="NZ_BAAAOC010000017.1"/>
</dbReference>
<evidence type="ECO:0000313" key="2">
    <source>
        <dbReference type="EMBL" id="MDR5712813.1"/>
    </source>
</evidence>
<dbReference type="InterPro" id="IPR017946">
    <property type="entry name" value="PLC-like_Pdiesterase_TIM-brl"/>
</dbReference>
<organism evidence="2 3">
    <name type="scientific">Nesterenkonia flava</name>
    <dbReference type="NCBI Taxonomy" id="469799"/>
    <lineage>
        <taxon>Bacteria</taxon>
        <taxon>Bacillati</taxon>
        <taxon>Actinomycetota</taxon>
        <taxon>Actinomycetes</taxon>
        <taxon>Micrococcales</taxon>
        <taxon>Micrococcaceae</taxon>
        <taxon>Nesterenkonia</taxon>
    </lineage>
</organism>
<dbReference type="InterPro" id="IPR030395">
    <property type="entry name" value="GP_PDE_dom"/>
</dbReference>
<reference evidence="3" key="1">
    <citation type="submission" date="2023-07" db="EMBL/GenBank/DDBJ databases">
        <title>Description of three actinobacteria isolated from air of manufacturing shop in a pharmaceutical factory.</title>
        <authorList>
            <person name="Zhang D.-F."/>
        </authorList>
    </citation>
    <scope>NUCLEOTIDE SEQUENCE [LARGE SCALE GENOMIC DNA]</scope>
    <source>
        <strain evidence="3">CCTCC AB 207010</strain>
    </source>
</reference>
<evidence type="ECO:0000313" key="3">
    <source>
        <dbReference type="Proteomes" id="UP001260872"/>
    </source>
</evidence>
<feature type="domain" description="GP-PDE" evidence="1">
    <location>
        <begin position="24"/>
        <end position="264"/>
    </location>
</feature>
<accession>A0ABU1FVW2</accession>
<keyword evidence="3" id="KW-1185">Reference proteome</keyword>
<name>A0ABU1FVW2_9MICC</name>
<dbReference type="EMBL" id="JAVKGT010000038">
    <property type="protein sequence ID" value="MDR5712813.1"/>
    <property type="molecule type" value="Genomic_DNA"/>
</dbReference>
<dbReference type="Proteomes" id="UP001260872">
    <property type="component" value="Unassembled WGS sequence"/>
</dbReference>
<dbReference type="PANTHER" id="PTHR43805">
    <property type="entry name" value="GLYCEROPHOSPHORYL DIESTER PHOSPHODIESTERASE"/>
    <property type="match status" value="1"/>
</dbReference>
<sequence length="278" mass="31328">MRQHPYRDVPYLLNSQEGPLKGKPLAFVHRGGSPTRENTMAAFREAVAMGYRYIEIDVRTAACGTLVVFHDEHLDRVTTGRGRLSDHTWEELSRLKVGLGGTYTEPLVRFEDLLAEWDDVHLNVDLKDGASVKPFAELVERFGAHHRVLAASFNDARRHRVNTLLSTKVATSGGWVATGLIVLLGPLGFLRRVSRRMAEIDCVQVPIEQGRIRIVRPKFIERCHRAGLQVHVWVVDEPAQMHRLLDMGVDGLMTDDAAALAQVMREREAWPQRDVQGS</sequence>
<gene>
    <name evidence="2" type="ORF">RH857_11845</name>
</gene>
<dbReference type="Gene3D" id="3.20.20.190">
    <property type="entry name" value="Phosphatidylinositol (PI) phosphodiesterase"/>
    <property type="match status" value="1"/>
</dbReference>
<protein>
    <submittedName>
        <fullName evidence="2">Glycerophosphodiester phosphodiesterase</fullName>
    </submittedName>
</protein>